<protein>
    <submittedName>
        <fullName evidence="2">Uncharacterized protein</fullName>
    </submittedName>
</protein>
<sequence>MKRNNLSQSIINYNDNIHHKPSPTL</sequence>
<dbReference type="AlphaFoldDB" id="A0A819S564"/>
<comment type="caution">
    <text evidence="2">The sequence shown here is derived from an EMBL/GenBank/DDBJ whole genome shotgun (WGS) entry which is preliminary data.</text>
</comment>
<feature type="region of interest" description="Disordered" evidence="1">
    <location>
        <begin position="1"/>
        <end position="25"/>
    </location>
</feature>
<reference evidence="2" key="1">
    <citation type="submission" date="2021-02" db="EMBL/GenBank/DDBJ databases">
        <authorList>
            <person name="Nowell W R."/>
        </authorList>
    </citation>
    <scope>NUCLEOTIDE SEQUENCE</scope>
</reference>
<feature type="non-terminal residue" evidence="2">
    <location>
        <position position="1"/>
    </location>
</feature>
<dbReference type="Proteomes" id="UP000663874">
    <property type="component" value="Unassembled WGS sequence"/>
</dbReference>
<feature type="compositionally biased region" description="Polar residues" evidence="1">
    <location>
        <begin position="1"/>
        <end position="15"/>
    </location>
</feature>
<dbReference type="EMBL" id="CAJOBE010007988">
    <property type="protein sequence ID" value="CAF4051374.1"/>
    <property type="molecule type" value="Genomic_DNA"/>
</dbReference>
<evidence type="ECO:0000313" key="2">
    <source>
        <dbReference type="EMBL" id="CAF4051374.1"/>
    </source>
</evidence>
<accession>A0A819S564</accession>
<evidence type="ECO:0000256" key="1">
    <source>
        <dbReference type="SAM" id="MobiDB-lite"/>
    </source>
</evidence>
<proteinExistence type="predicted"/>
<evidence type="ECO:0000313" key="3">
    <source>
        <dbReference type="Proteomes" id="UP000663874"/>
    </source>
</evidence>
<gene>
    <name evidence="2" type="ORF">FNK824_LOCUS28728</name>
</gene>
<organism evidence="2 3">
    <name type="scientific">Rotaria sordida</name>
    <dbReference type="NCBI Taxonomy" id="392033"/>
    <lineage>
        <taxon>Eukaryota</taxon>
        <taxon>Metazoa</taxon>
        <taxon>Spiralia</taxon>
        <taxon>Gnathifera</taxon>
        <taxon>Rotifera</taxon>
        <taxon>Eurotatoria</taxon>
        <taxon>Bdelloidea</taxon>
        <taxon>Philodinida</taxon>
        <taxon>Philodinidae</taxon>
        <taxon>Rotaria</taxon>
    </lineage>
</organism>
<name>A0A819S564_9BILA</name>